<feature type="domain" description="Histidine kinase" evidence="7">
    <location>
        <begin position="312"/>
        <end position="531"/>
    </location>
</feature>
<evidence type="ECO:0000256" key="4">
    <source>
        <dbReference type="ARBA" id="ARBA00022679"/>
    </source>
</evidence>
<dbReference type="SUPFAM" id="SSF55785">
    <property type="entry name" value="PYP-like sensor domain (PAS domain)"/>
    <property type="match status" value="1"/>
</dbReference>
<dbReference type="Pfam" id="PF00072">
    <property type="entry name" value="Response_reg"/>
    <property type="match status" value="1"/>
</dbReference>
<evidence type="ECO:0000259" key="9">
    <source>
        <dbReference type="PROSITE" id="PS50112"/>
    </source>
</evidence>
<dbReference type="Gene3D" id="3.30.565.10">
    <property type="entry name" value="Histidine kinase-like ATPase, C-terminal domain"/>
    <property type="match status" value="1"/>
</dbReference>
<dbReference type="GO" id="GO:0005524">
    <property type="term" value="F:ATP binding"/>
    <property type="evidence" value="ECO:0007669"/>
    <property type="project" value="UniProtKB-KW"/>
</dbReference>
<dbReference type="Pfam" id="PF08447">
    <property type="entry name" value="PAS_3"/>
    <property type="match status" value="1"/>
</dbReference>
<organism evidence="10 11">
    <name type="scientific">Paraburkholderia sabiae</name>
    <dbReference type="NCBI Taxonomy" id="273251"/>
    <lineage>
        <taxon>Bacteria</taxon>
        <taxon>Pseudomonadati</taxon>
        <taxon>Pseudomonadota</taxon>
        <taxon>Betaproteobacteria</taxon>
        <taxon>Burkholderiales</taxon>
        <taxon>Burkholderiaceae</taxon>
        <taxon>Paraburkholderia</taxon>
    </lineage>
</organism>
<dbReference type="InterPro" id="IPR036097">
    <property type="entry name" value="HisK_dim/P_sf"/>
</dbReference>
<dbReference type="NCBIfam" id="TIGR00229">
    <property type="entry name" value="sensory_box"/>
    <property type="match status" value="1"/>
</dbReference>
<dbReference type="InterPro" id="IPR003661">
    <property type="entry name" value="HisK_dim/P_dom"/>
</dbReference>
<evidence type="ECO:0000313" key="10">
    <source>
        <dbReference type="EMBL" id="MEM5290522.1"/>
    </source>
</evidence>
<dbReference type="CDD" id="cd00130">
    <property type="entry name" value="PAS"/>
    <property type="match status" value="1"/>
</dbReference>
<reference evidence="10 11" key="1">
    <citation type="submission" date="2024-01" db="EMBL/GenBank/DDBJ databases">
        <title>The diversity of rhizobia nodulating Mimosa spp. in eleven states of Brazil covering several biomes is determined by host plant, location, and edaphic factors.</title>
        <authorList>
            <person name="Rouws L."/>
            <person name="Barauna A."/>
            <person name="Beukes C."/>
            <person name="De Faria S.M."/>
            <person name="Gross E."/>
            <person name="Dos Reis Junior F.B."/>
            <person name="Simon M."/>
            <person name="Maluk M."/>
            <person name="Odee D.W."/>
            <person name="Kenicer G."/>
            <person name="Young J.P.W."/>
            <person name="Reis V.M."/>
            <person name="Zilli J."/>
            <person name="James E.K."/>
        </authorList>
    </citation>
    <scope>NUCLEOTIDE SEQUENCE [LARGE SCALE GENOMIC DNA]</scope>
    <source>
        <strain evidence="10 11">JPY77</strain>
    </source>
</reference>
<dbReference type="Proteomes" id="UP001494588">
    <property type="component" value="Unassembled WGS sequence"/>
</dbReference>
<evidence type="ECO:0000256" key="3">
    <source>
        <dbReference type="ARBA" id="ARBA00022553"/>
    </source>
</evidence>
<dbReference type="SUPFAM" id="SSF52172">
    <property type="entry name" value="CheY-like"/>
    <property type="match status" value="1"/>
</dbReference>
<gene>
    <name evidence="10" type="ORF">V4C55_32850</name>
</gene>
<dbReference type="InterPro" id="IPR004358">
    <property type="entry name" value="Sig_transdc_His_kin-like_C"/>
</dbReference>
<dbReference type="SUPFAM" id="SSF47384">
    <property type="entry name" value="Homodimeric domain of signal transducing histidine kinase"/>
    <property type="match status" value="1"/>
</dbReference>
<dbReference type="InterPro" id="IPR003594">
    <property type="entry name" value="HATPase_dom"/>
</dbReference>
<keyword evidence="4" id="KW-0808">Transferase</keyword>
<comment type="catalytic activity">
    <reaction evidence="1">
        <text>ATP + protein L-histidine = ADP + protein N-phospho-L-histidine.</text>
        <dbReference type="EC" id="2.7.13.3"/>
    </reaction>
</comment>
<dbReference type="CDD" id="cd17580">
    <property type="entry name" value="REC_2_DhkD-like"/>
    <property type="match status" value="1"/>
</dbReference>
<evidence type="ECO:0000259" key="7">
    <source>
        <dbReference type="PROSITE" id="PS50109"/>
    </source>
</evidence>
<evidence type="ECO:0000256" key="1">
    <source>
        <dbReference type="ARBA" id="ARBA00000085"/>
    </source>
</evidence>
<keyword evidence="3 6" id="KW-0597">Phosphoprotein</keyword>
<evidence type="ECO:0000256" key="6">
    <source>
        <dbReference type="PROSITE-ProRule" id="PRU00169"/>
    </source>
</evidence>
<dbReference type="SMART" id="SM00387">
    <property type="entry name" value="HATPase_c"/>
    <property type="match status" value="1"/>
</dbReference>
<dbReference type="InterPro" id="IPR001789">
    <property type="entry name" value="Sig_transdc_resp-reg_receiver"/>
</dbReference>
<dbReference type="PRINTS" id="PR00344">
    <property type="entry name" value="BCTRLSENSOR"/>
</dbReference>
<dbReference type="Gene3D" id="3.30.450.20">
    <property type="entry name" value="PAS domain"/>
    <property type="match status" value="1"/>
</dbReference>
<name>A0ABU9QM74_9BURK</name>
<feature type="modified residue" description="4-aspartylphosphate" evidence="6">
    <location>
        <position position="599"/>
    </location>
</feature>
<dbReference type="InterPro" id="IPR036890">
    <property type="entry name" value="HATPase_C_sf"/>
</dbReference>
<dbReference type="SMART" id="SM00448">
    <property type="entry name" value="REC"/>
    <property type="match status" value="1"/>
</dbReference>
<dbReference type="InterPro" id="IPR000014">
    <property type="entry name" value="PAS"/>
</dbReference>
<evidence type="ECO:0000256" key="2">
    <source>
        <dbReference type="ARBA" id="ARBA00012438"/>
    </source>
</evidence>
<feature type="domain" description="Response regulatory" evidence="8">
    <location>
        <begin position="552"/>
        <end position="665"/>
    </location>
</feature>
<sequence>MNGEGRVAGRVADYLLARRGLLTRRWLRAVRQQMQVCPDTREAVAGLINQLPGLFAELCALLGGARGDDEVAMRAAHDARAHANERWRQGFALDELYLELYLLQRCVHACVREYFASAPSREGQTATHEMIEQFFGEAIRGAIGQFQSQQDRRVTEALAKRDVALARQHRSDERLRMAAEAAGLGIFEWEPDTDAAVWENERMYALTGQAVENGALSAGEFIAQIVHPDDAPKLQEQLEASIASSKDFHAQFRIRRVCDGKTRVLEAWGRLVPGIDGTRSVLVGTLADVTQRVSDEEAARTADRRKDVFLATLAHELRNPLAPILNAAHLLRRSDASPHELRWLQGVIDRHGRHLAHLIDDLLDVSRITAGKIALRKEVFDVQTAVDRAIEMNAPAAAQRGHRLDVTGVHGSSLFVYGDITRVTQVLSNLLDNAVKYTADGGHIRLAAAETGATVTITVEDDGIGMEPELIPSLFRLFEQAVESAAARKAGLGIGLSVAKSLVEMHGGTISASSQGHGRGSQFTLCLPLSDAPDIKEKSEIVSAAVPVEARRVLIVDDNEDAALSLAKVLDDHEVRTAGSGAQALRVAREFHPMVVFLDLALPDMSGFEVAQQLRQQDTGREITLVALTGYGQPEDRQRTRDAGFDHHVVKPARLEEIMRILARG</sequence>
<dbReference type="PROSITE" id="PS50110">
    <property type="entry name" value="RESPONSE_REGULATORY"/>
    <property type="match status" value="1"/>
</dbReference>
<dbReference type="Pfam" id="PF02518">
    <property type="entry name" value="HATPase_c"/>
    <property type="match status" value="1"/>
</dbReference>
<accession>A0ABU9QM74</accession>
<dbReference type="Gene3D" id="3.40.50.2300">
    <property type="match status" value="1"/>
</dbReference>
<dbReference type="SUPFAM" id="SSF55874">
    <property type="entry name" value="ATPase domain of HSP90 chaperone/DNA topoisomerase II/histidine kinase"/>
    <property type="match status" value="1"/>
</dbReference>
<dbReference type="PANTHER" id="PTHR43047:SF72">
    <property type="entry name" value="OSMOSENSING HISTIDINE PROTEIN KINASE SLN1"/>
    <property type="match status" value="1"/>
</dbReference>
<dbReference type="InterPro" id="IPR013655">
    <property type="entry name" value="PAS_fold_3"/>
</dbReference>
<proteinExistence type="predicted"/>
<dbReference type="PANTHER" id="PTHR43047">
    <property type="entry name" value="TWO-COMPONENT HISTIDINE PROTEIN KINASE"/>
    <property type="match status" value="1"/>
</dbReference>
<protein>
    <recommendedName>
        <fullName evidence="2">histidine kinase</fullName>
        <ecNumber evidence="2">2.7.13.3</ecNumber>
    </recommendedName>
</protein>
<dbReference type="Gene3D" id="1.10.287.130">
    <property type="match status" value="1"/>
</dbReference>
<evidence type="ECO:0000256" key="5">
    <source>
        <dbReference type="ARBA" id="ARBA00022777"/>
    </source>
</evidence>
<dbReference type="EC" id="2.7.13.3" evidence="2"/>
<keyword evidence="10" id="KW-0547">Nucleotide-binding</keyword>
<dbReference type="InterPro" id="IPR005467">
    <property type="entry name" value="His_kinase_dom"/>
</dbReference>
<dbReference type="PROSITE" id="PS50112">
    <property type="entry name" value="PAS"/>
    <property type="match status" value="1"/>
</dbReference>
<evidence type="ECO:0000259" key="8">
    <source>
        <dbReference type="PROSITE" id="PS50110"/>
    </source>
</evidence>
<keyword evidence="5" id="KW-0418">Kinase</keyword>
<dbReference type="Pfam" id="PF00512">
    <property type="entry name" value="HisKA"/>
    <property type="match status" value="1"/>
</dbReference>
<dbReference type="PROSITE" id="PS50109">
    <property type="entry name" value="HIS_KIN"/>
    <property type="match status" value="1"/>
</dbReference>
<dbReference type="SMART" id="SM00388">
    <property type="entry name" value="HisKA"/>
    <property type="match status" value="1"/>
</dbReference>
<keyword evidence="10" id="KW-0067">ATP-binding</keyword>
<comment type="caution">
    <text evidence="10">The sequence shown here is derived from an EMBL/GenBank/DDBJ whole genome shotgun (WGS) entry which is preliminary data.</text>
</comment>
<dbReference type="EMBL" id="JAZHGC010000037">
    <property type="protein sequence ID" value="MEM5290522.1"/>
    <property type="molecule type" value="Genomic_DNA"/>
</dbReference>
<dbReference type="CDD" id="cd00082">
    <property type="entry name" value="HisKA"/>
    <property type="match status" value="1"/>
</dbReference>
<evidence type="ECO:0000313" key="11">
    <source>
        <dbReference type="Proteomes" id="UP001494588"/>
    </source>
</evidence>
<feature type="domain" description="PAS" evidence="9">
    <location>
        <begin position="171"/>
        <end position="245"/>
    </location>
</feature>
<dbReference type="InterPro" id="IPR035965">
    <property type="entry name" value="PAS-like_dom_sf"/>
</dbReference>
<dbReference type="RefSeq" id="WP_201659308.1">
    <property type="nucleotide sequence ID" value="NZ_CAJHCS010000034.1"/>
</dbReference>
<dbReference type="InterPro" id="IPR011006">
    <property type="entry name" value="CheY-like_superfamily"/>
</dbReference>
<keyword evidence="11" id="KW-1185">Reference proteome</keyword>